<accession>A0AAV4JDU7</accession>
<dbReference type="Proteomes" id="UP000762676">
    <property type="component" value="Unassembled WGS sequence"/>
</dbReference>
<organism evidence="1 2">
    <name type="scientific">Elysia marginata</name>
    <dbReference type="NCBI Taxonomy" id="1093978"/>
    <lineage>
        <taxon>Eukaryota</taxon>
        <taxon>Metazoa</taxon>
        <taxon>Spiralia</taxon>
        <taxon>Lophotrochozoa</taxon>
        <taxon>Mollusca</taxon>
        <taxon>Gastropoda</taxon>
        <taxon>Heterobranchia</taxon>
        <taxon>Euthyneura</taxon>
        <taxon>Panpulmonata</taxon>
        <taxon>Sacoglossa</taxon>
        <taxon>Placobranchoidea</taxon>
        <taxon>Plakobranchidae</taxon>
        <taxon>Elysia</taxon>
    </lineage>
</organism>
<evidence type="ECO:0000313" key="2">
    <source>
        <dbReference type="Proteomes" id="UP000762676"/>
    </source>
</evidence>
<sequence length="116" mass="12489">MRYGAHKVAPSLIVVLVICSIYGVDCKILGARKELRIAWLAPSQTVMGVSASTSVNTFKYALRAIETSYLKGHYTKESSVSGLKHMNSIEAYRTNRGKDGPAASCPELAAVAIART</sequence>
<dbReference type="AlphaFoldDB" id="A0AAV4JDU7"/>
<comment type="caution">
    <text evidence="1">The sequence shown here is derived from an EMBL/GenBank/DDBJ whole genome shotgun (WGS) entry which is preliminary data.</text>
</comment>
<evidence type="ECO:0000313" key="1">
    <source>
        <dbReference type="EMBL" id="GFS19970.1"/>
    </source>
</evidence>
<name>A0AAV4JDU7_9GAST</name>
<keyword evidence="2" id="KW-1185">Reference proteome</keyword>
<dbReference type="EMBL" id="BMAT01013776">
    <property type="protein sequence ID" value="GFS19970.1"/>
    <property type="molecule type" value="Genomic_DNA"/>
</dbReference>
<proteinExistence type="predicted"/>
<gene>
    <name evidence="1" type="ORF">ElyMa_006887000</name>
</gene>
<protein>
    <submittedName>
        <fullName evidence="1">Uncharacterized protein</fullName>
    </submittedName>
</protein>
<reference evidence="1 2" key="1">
    <citation type="journal article" date="2021" name="Elife">
        <title>Chloroplast acquisition without the gene transfer in kleptoplastic sea slugs, Plakobranchus ocellatus.</title>
        <authorList>
            <person name="Maeda T."/>
            <person name="Takahashi S."/>
            <person name="Yoshida T."/>
            <person name="Shimamura S."/>
            <person name="Takaki Y."/>
            <person name="Nagai Y."/>
            <person name="Toyoda A."/>
            <person name="Suzuki Y."/>
            <person name="Arimoto A."/>
            <person name="Ishii H."/>
            <person name="Satoh N."/>
            <person name="Nishiyama T."/>
            <person name="Hasebe M."/>
            <person name="Maruyama T."/>
            <person name="Minagawa J."/>
            <person name="Obokata J."/>
            <person name="Shigenobu S."/>
        </authorList>
    </citation>
    <scope>NUCLEOTIDE SEQUENCE [LARGE SCALE GENOMIC DNA]</scope>
</reference>